<organism evidence="1 2">
    <name type="scientific">Candidatus Cetobacterium colombiensis</name>
    <dbReference type="NCBI Taxonomy" id="3073100"/>
    <lineage>
        <taxon>Bacteria</taxon>
        <taxon>Fusobacteriati</taxon>
        <taxon>Fusobacteriota</taxon>
        <taxon>Fusobacteriia</taxon>
        <taxon>Fusobacteriales</taxon>
        <taxon>Fusobacteriaceae</taxon>
        <taxon>Cetobacterium</taxon>
    </lineage>
</organism>
<keyword evidence="2" id="KW-1185">Reference proteome</keyword>
<dbReference type="InterPro" id="IPR054648">
    <property type="entry name" value="TudS-rel"/>
</dbReference>
<reference evidence="2" key="1">
    <citation type="submission" date="2023-07" db="EMBL/GenBank/DDBJ databases">
        <authorList>
            <person name="Colorado M.A."/>
            <person name="Villamil L.M."/>
            <person name="Melo J.F."/>
            <person name="Rodriguez J.A."/>
            <person name="Ruiz R.Y."/>
        </authorList>
    </citation>
    <scope>NUCLEOTIDE SEQUENCE [LARGE SCALE GENOMIC DNA]</scope>
    <source>
        <strain evidence="2">C33</strain>
    </source>
</reference>
<dbReference type="NCBIfam" id="NF045597">
    <property type="entry name" value="TudS_rel_CD3072"/>
    <property type="match status" value="1"/>
</dbReference>
<gene>
    <name evidence="1" type="ORF">RFV38_06330</name>
</gene>
<dbReference type="EMBL" id="JAVIKH010000007">
    <property type="protein sequence ID" value="MDX8336112.1"/>
    <property type="molecule type" value="Genomic_DNA"/>
</dbReference>
<dbReference type="Proteomes" id="UP001279681">
    <property type="component" value="Unassembled WGS sequence"/>
</dbReference>
<proteinExistence type="predicted"/>
<comment type="caution">
    <text evidence="1">The sequence shown here is derived from an EMBL/GenBank/DDBJ whole genome shotgun (WGS) entry which is preliminary data.</text>
</comment>
<protein>
    <recommendedName>
        <fullName evidence="3">DUF523 domain-containing protein</fullName>
    </recommendedName>
</protein>
<evidence type="ECO:0008006" key="3">
    <source>
        <dbReference type="Google" id="ProtNLM"/>
    </source>
</evidence>
<dbReference type="RefSeq" id="WP_320313517.1">
    <property type="nucleotide sequence ID" value="NZ_JAVIKH010000007.1"/>
</dbReference>
<evidence type="ECO:0000313" key="1">
    <source>
        <dbReference type="EMBL" id="MDX8336112.1"/>
    </source>
</evidence>
<evidence type="ECO:0000313" key="2">
    <source>
        <dbReference type="Proteomes" id="UP001279681"/>
    </source>
</evidence>
<name>A0ABU4WAR2_9FUSO</name>
<accession>A0ABU4WAR2</accession>
<sequence>MQRGKKLVIVSHCVLNQNCVVKPYGKNQNFFYNFIKNFLLNNYGFIQLPCPELEILGLKRWGHVKDQLEYSNYKENCKKLLFPIINQIEDYLKNDYKISGVYGIQGSPSCGINKTCRGDWEGEASSYKSLEEISNKVKLVDEKGIFMEIFEELLKEKEIYLKFYDIDDWSENID</sequence>